<name>A0A3S5CPS2_9PLAT</name>
<evidence type="ECO:0000313" key="2">
    <source>
        <dbReference type="EMBL" id="VEL26449.1"/>
    </source>
</evidence>
<evidence type="ECO:0000313" key="3">
    <source>
        <dbReference type="Proteomes" id="UP000784294"/>
    </source>
</evidence>
<dbReference type="EMBL" id="CAAALY010080346">
    <property type="protein sequence ID" value="VEL26449.1"/>
    <property type="molecule type" value="Genomic_DNA"/>
</dbReference>
<feature type="region of interest" description="Disordered" evidence="1">
    <location>
        <begin position="80"/>
        <end position="113"/>
    </location>
</feature>
<sequence length="210" mass="22824">MLVSFGSPHERVGDELLWCAALGRIATHVNVCLPLIHARPSRSRRRIGECVRMRGRVPACVLLGAPACVRVSGGICVPPTHRPTGPPLPPPPPPQARSGPDRPPDGPPGRVDLRRESCGRFRRRGLHKLGRRAANFTTGLPTSEMRSSACICIPGRHFDSPLRQVGCLPVCSCVQTAECLLVCRPLLPHPALQPQREAFFWLSSPSRLAA</sequence>
<dbReference type="AlphaFoldDB" id="A0A3S5CPS2"/>
<keyword evidence="3" id="KW-1185">Reference proteome</keyword>
<accession>A0A3S5CPS2</accession>
<feature type="compositionally biased region" description="Pro residues" evidence="1">
    <location>
        <begin position="80"/>
        <end position="95"/>
    </location>
</feature>
<reference evidence="2" key="1">
    <citation type="submission" date="2018-11" db="EMBL/GenBank/DDBJ databases">
        <authorList>
            <consortium name="Pathogen Informatics"/>
        </authorList>
    </citation>
    <scope>NUCLEOTIDE SEQUENCE</scope>
</reference>
<comment type="caution">
    <text evidence="2">The sequence shown here is derived from an EMBL/GenBank/DDBJ whole genome shotgun (WGS) entry which is preliminary data.</text>
</comment>
<evidence type="ECO:0000256" key="1">
    <source>
        <dbReference type="SAM" id="MobiDB-lite"/>
    </source>
</evidence>
<protein>
    <submittedName>
        <fullName evidence="2">Uncharacterized protein</fullName>
    </submittedName>
</protein>
<organism evidence="2 3">
    <name type="scientific">Protopolystoma xenopodis</name>
    <dbReference type="NCBI Taxonomy" id="117903"/>
    <lineage>
        <taxon>Eukaryota</taxon>
        <taxon>Metazoa</taxon>
        <taxon>Spiralia</taxon>
        <taxon>Lophotrochozoa</taxon>
        <taxon>Platyhelminthes</taxon>
        <taxon>Monogenea</taxon>
        <taxon>Polyopisthocotylea</taxon>
        <taxon>Polystomatidea</taxon>
        <taxon>Polystomatidae</taxon>
        <taxon>Protopolystoma</taxon>
    </lineage>
</organism>
<dbReference type="Proteomes" id="UP000784294">
    <property type="component" value="Unassembled WGS sequence"/>
</dbReference>
<proteinExistence type="predicted"/>
<gene>
    <name evidence="2" type="ORF">PXEA_LOCUS19889</name>
</gene>